<dbReference type="EMBL" id="CAXKWB010090166">
    <property type="protein sequence ID" value="CAL4214729.1"/>
    <property type="molecule type" value="Genomic_DNA"/>
</dbReference>
<feature type="domain" description="PIH1D1/2/3 CS-like" evidence="3">
    <location>
        <begin position="60"/>
        <end position="123"/>
    </location>
</feature>
<feature type="region of interest" description="Disordered" evidence="2">
    <location>
        <begin position="1"/>
        <end position="44"/>
    </location>
</feature>
<feature type="non-terminal residue" evidence="4">
    <location>
        <position position="1"/>
    </location>
</feature>
<dbReference type="PANTHER" id="PTHR22997">
    <property type="entry name" value="PIH1 DOMAIN-CONTAINING PROTEIN 1"/>
    <property type="match status" value="1"/>
</dbReference>
<dbReference type="Pfam" id="PF18201">
    <property type="entry name" value="PIH1_CS"/>
    <property type="match status" value="1"/>
</dbReference>
<name>A0AAV2SNX9_MEGNR</name>
<keyword evidence="5" id="KW-1185">Reference proteome</keyword>
<protein>
    <recommendedName>
        <fullName evidence="3">PIH1D1/2/3 CS-like domain-containing protein</fullName>
    </recommendedName>
</protein>
<dbReference type="GO" id="GO:0005737">
    <property type="term" value="C:cytoplasm"/>
    <property type="evidence" value="ECO:0007669"/>
    <property type="project" value="TreeGrafter"/>
</dbReference>
<comment type="caution">
    <text evidence="4">The sequence shown here is derived from an EMBL/GenBank/DDBJ whole genome shotgun (WGS) entry which is preliminary data.</text>
</comment>
<dbReference type="PANTHER" id="PTHR22997:SF0">
    <property type="entry name" value="PIH1 DOMAIN-CONTAINING PROTEIN 1"/>
    <property type="match status" value="1"/>
</dbReference>
<accession>A0AAV2SNX9</accession>
<dbReference type="InterPro" id="IPR050734">
    <property type="entry name" value="PIH1/Kintoun_subfamily"/>
</dbReference>
<feature type="compositionally biased region" description="Polar residues" evidence="2">
    <location>
        <begin position="1"/>
        <end position="18"/>
    </location>
</feature>
<dbReference type="AlphaFoldDB" id="A0AAV2SNX9"/>
<evidence type="ECO:0000256" key="1">
    <source>
        <dbReference type="ARBA" id="ARBA00008511"/>
    </source>
</evidence>
<evidence type="ECO:0000313" key="5">
    <source>
        <dbReference type="Proteomes" id="UP001497623"/>
    </source>
</evidence>
<gene>
    <name evidence="4" type="ORF">MNOR_LOCUS38638</name>
</gene>
<evidence type="ECO:0000313" key="4">
    <source>
        <dbReference type="EMBL" id="CAL4214729.1"/>
    </source>
</evidence>
<evidence type="ECO:0000256" key="2">
    <source>
        <dbReference type="SAM" id="MobiDB-lite"/>
    </source>
</evidence>
<reference evidence="4 5" key="1">
    <citation type="submission" date="2024-05" db="EMBL/GenBank/DDBJ databases">
        <authorList>
            <person name="Wallberg A."/>
        </authorList>
    </citation>
    <scope>NUCLEOTIDE SEQUENCE [LARGE SCALE GENOMIC DNA]</scope>
</reference>
<evidence type="ECO:0000259" key="3">
    <source>
        <dbReference type="Pfam" id="PF18201"/>
    </source>
</evidence>
<feature type="compositionally biased region" description="Polar residues" evidence="2">
    <location>
        <begin position="26"/>
        <end position="39"/>
    </location>
</feature>
<sequence>NPSEAGSVTFNPEDTSITAPKPLITEISTKTNTSGSKLTDNPEKQTPKLVMRKVDNGTMLEADIDLPKMMNGKEIDMSVGEDRLVIETPNYFLDVFLPLSLKNSQVSAHFITSSRILNVRVPITSR</sequence>
<proteinExistence type="inferred from homology"/>
<comment type="similarity">
    <text evidence="1">Belongs to the PIH1 family.</text>
</comment>
<dbReference type="InterPro" id="IPR041442">
    <property type="entry name" value="PIH1D1/2/3_CS-like"/>
</dbReference>
<organism evidence="4 5">
    <name type="scientific">Meganyctiphanes norvegica</name>
    <name type="common">Northern krill</name>
    <name type="synonym">Thysanopoda norvegica</name>
    <dbReference type="NCBI Taxonomy" id="48144"/>
    <lineage>
        <taxon>Eukaryota</taxon>
        <taxon>Metazoa</taxon>
        <taxon>Ecdysozoa</taxon>
        <taxon>Arthropoda</taxon>
        <taxon>Crustacea</taxon>
        <taxon>Multicrustacea</taxon>
        <taxon>Malacostraca</taxon>
        <taxon>Eumalacostraca</taxon>
        <taxon>Eucarida</taxon>
        <taxon>Euphausiacea</taxon>
        <taxon>Euphausiidae</taxon>
        <taxon>Meganyctiphanes</taxon>
    </lineage>
</organism>
<dbReference type="Proteomes" id="UP001497623">
    <property type="component" value="Unassembled WGS sequence"/>
</dbReference>